<keyword evidence="1 8" id="KW-0813">Transport</keyword>
<evidence type="ECO:0000259" key="9">
    <source>
        <dbReference type="PROSITE" id="PS50893"/>
    </source>
</evidence>
<dbReference type="EMBL" id="JBJXCW010000006">
    <property type="protein sequence ID" value="MFN0297279.1"/>
    <property type="molecule type" value="Genomic_DNA"/>
</dbReference>
<dbReference type="CDD" id="cd03255">
    <property type="entry name" value="ABC_MJ0796_LolCDE_FtsE"/>
    <property type="match status" value="1"/>
</dbReference>
<dbReference type="PANTHER" id="PTHR24220:SF689">
    <property type="entry name" value="LIPOPROTEIN-RELEASING SYSTEM ATP-BINDING PROTEIN LOLD"/>
    <property type="match status" value="1"/>
</dbReference>
<dbReference type="NCBIfam" id="TIGR02211">
    <property type="entry name" value="LolD_lipo_ex"/>
    <property type="match status" value="1"/>
</dbReference>
<comment type="similarity">
    <text evidence="8">Belongs to the ABC transporter superfamily. Lipoprotein translocase (TC 3.A.1.125) family.</text>
</comment>
<dbReference type="SMART" id="SM00382">
    <property type="entry name" value="AAA"/>
    <property type="match status" value="1"/>
</dbReference>
<evidence type="ECO:0000313" key="10">
    <source>
        <dbReference type="EMBL" id="MFN0297279.1"/>
    </source>
</evidence>
<keyword evidence="6 8" id="KW-1278">Translocase</keyword>
<sequence>MSNIVLEAKNISKSFTDGKTTVEVIKNLSLQVKAGEFVSIVGSSGSGKSTLLHVLGGLDGPTEGQVFLNEQRFDILGEAERGYLRNQHLGFVYQFHHLLPEFTALENVAMPLMLRAGTTYKQSKEQAEYLLNRVGLSHRMTHKPGELSGGERQRVALARALVAKPELMLADEPTGNLDRKTAVKIFELLSELRSEFNMAMLIVTHDEQLAQAGDSILHMQDGVWIDA</sequence>
<evidence type="ECO:0000256" key="8">
    <source>
        <dbReference type="RuleBase" id="RU367068"/>
    </source>
</evidence>
<dbReference type="Proteomes" id="UP001632339">
    <property type="component" value="Unassembled WGS sequence"/>
</dbReference>
<organism evidence="10 11">
    <name type="scientific">Acinetobacter albensis</name>
    <dbReference type="NCBI Taxonomy" id="1673609"/>
    <lineage>
        <taxon>Bacteria</taxon>
        <taxon>Pseudomonadati</taxon>
        <taxon>Pseudomonadota</taxon>
        <taxon>Gammaproteobacteria</taxon>
        <taxon>Moraxellales</taxon>
        <taxon>Moraxellaceae</taxon>
        <taxon>Acinetobacter</taxon>
    </lineage>
</organism>
<dbReference type="InterPro" id="IPR017871">
    <property type="entry name" value="ABC_transporter-like_CS"/>
</dbReference>
<evidence type="ECO:0000313" key="11">
    <source>
        <dbReference type="Proteomes" id="UP001632339"/>
    </source>
</evidence>
<dbReference type="InterPro" id="IPR015854">
    <property type="entry name" value="ABC_transpr_LolD-like"/>
</dbReference>
<keyword evidence="10" id="KW-0449">Lipoprotein</keyword>
<evidence type="ECO:0000256" key="4">
    <source>
        <dbReference type="ARBA" id="ARBA00022741"/>
    </source>
</evidence>
<keyword evidence="3 8" id="KW-0997">Cell inner membrane</keyword>
<proteinExistence type="inferred from homology"/>
<dbReference type="PROSITE" id="PS50893">
    <property type="entry name" value="ABC_TRANSPORTER_2"/>
    <property type="match status" value="1"/>
</dbReference>
<evidence type="ECO:0000256" key="7">
    <source>
        <dbReference type="ARBA" id="ARBA00023136"/>
    </source>
</evidence>
<name>A0ABW9JS98_9GAMM</name>
<dbReference type="GO" id="GO:0005524">
    <property type="term" value="F:ATP binding"/>
    <property type="evidence" value="ECO:0007669"/>
    <property type="project" value="UniProtKB-KW"/>
</dbReference>
<comment type="subcellular location">
    <subcellularLocation>
        <location evidence="8">Cell inner membrane</location>
        <topology evidence="8">Peripheral membrane protein</topology>
    </subcellularLocation>
</comment>
<protein>
    <recommendedName>
        <fullName evidence="8">Lipoprotein-releasing system ATP-binding protein LolD</fullName>
        <ecNumber evidence="8">7.6.2.-</ecNumber>
    </recommendedName>
</protein>
<dbReference type="Gene3D" id="3.40.50.300">
    <property type="entry name" value="P-loop containing nucleotide triphosphate hydrolases"/>
    <property type="match status" value="1"/>
</dbReference>
<dbReference type="InterPro" id="IPR011924">
    <property type="entry name" value="LolD_lipo_ATP-bd"/>
</dbReference>
<dbReference type="RefSeq" id="WP_053578343.1">
    <property type="nucleotide sequence ID" value="NZ_JBJXCW010000006.1"/>
</dbReference>
<dbReference type="EC" id="7.6.2.-" evidence="8"/>
<comment type="caution">
    <text evidence="10">The sequence shown here is derived from an EMBL/GenBank/DDBJ whole genome shotgun (WGS) entry which is preliminary data.</text>
</comment>
<evidence type="ECO:0000256" key="1">
    <source>
        <dbReference type="ARBA" id="ARBA00022448"/>
    </source>
</evidence>
<dbReference type="InterPro" id="IPR017911">
    <property type="entry name" value="MacB-like_ATP-bd"/>
</dbReference>
<comment type="function">
    <text evidence="8">Part of the ABC transporter complex LolCDE involved in the translocation of mature outer membrane-directed lipoproteins, from the inner membrane to the periplasmic chaperone, LolA. Responsible for the formation of the LolA-lipoprotein complex in an ATP-dependent manner.</text>
</comment>
<evidence type="ECO:0000256" key="5">
    <source>
        <dbReference type="ARBA" id="ARBA00022840"/>
    </source>
</evidence>
<accession>A0ABW9JS98</accession>
<reference evidence="10 11" key="1">
    <citation type="submission" date="2024-12" db="EMBL/GenBank/DDBJ databases">
        <title>C001-4G Acinetobacter sp. assembled genome.</title>
        <authorList>
            <person name="D'Arcy K."/>
            <person name="Kingdon A.D.H."/>
            <person name="Breen A."/>
            <person name="Mckeown C."/>
            <person name="Allman E."/>
            <person name="Sharma P."/>
            <person name="Mcleman A."/>
            <person name="Roberts A.P."/>
        </authorList>
    </citation>
    <scope>NUCLEOTIDE SEQUENCE [LARGE SCALE GENOMIC DNA]</scope>
    <source>
        <strain evidence="10 11">C1-4G</strain>
    </source>
</reference>
<dbReference type="InterPro" id="IPR027417">
    <property type="entry name" value="P-loop_NTPase"/>
</dbReference>
<keyword evidence="7 8" id="KW-0472">Membrane</keyword>
<dbReference type="PROSITE" id="PS00211">
    <property type="entry name" value="ABC_TRANSPORTER_1"/>
    <property type="match status" value="1"/>
</dbReference>
<dbReference type="Pfam" id="PF00005">
    <property type="entry name" value="ABC_tran"/>
    <property type="match status" value="1"/>
</dbReference>
<keyword evidence="4 8" id="KW-0547">Nucleotide-binding</keyword>
<dbReference type="InterPro" id="IPR003439">
    <property type="entry name" value="ABC_transporter-like_ATP-bd"/>
</dbReference>
<keyword evidence="2 8" id="KW-1003">Cell membrane</keyword>
<evidence type="ECO:0000256" key="3">
    <source>
        <dbReference type="ARBA" id="ARBA00022519"/>
    </source>
</evidence>
<dbReference type="InterPro" id="IPR003593">
    <property type="entry name" value="AAA+_ATPase"/>
</dbReference>
<keyword evidence="11" id="KW-1185">Reference proteome</keyword>
<dbReference type="SUPFAM" id="SSF52540">
    <property type="entry name" value="P-loop containing nucleoside triphosphate hydrolases"/>
    <property type="match status" value="1"/>
</dbReference>
<dbReference type="PANTHER" id="PTHR24220">
    <property type="entry name" value="IMPORT ATP-BINDING PROTEIN"/>
    <property type="match status" value="1"/>
</dbReference>
<feature type="domain" description="ABC transporter" evidence="9">
    <location>
        <begin position="6"/>
        <end position="225"/>
    </location>
</feature>
<evidence type="ECO:0000256" key="6">
    <source>
        <dbReference type="ARBA" id="ARBA00022967"/>
    </source>
</evidence>
<gene>
    <name evidence="8 10" type="primary">lolD</name>
    <name evidence="10" type="ORF">ACKVE0_07035</name>
</gene>
<comment type="subunit">
    <text evidence="8">The complex is composed of two ATP-binding proteins (LolD) and two transmembrane proteins (LolC and LolE).</text>
</comment>
<evidence type="ECO:0000256" key="2">
    <source>
        <dbReference type="ARBA" id="ARBA00022475"/>
    </source>
</evidence>
<keyword evidence="5 8" id="KW-0067">ATP-binding</keyword>